<gene>
    <name evidence="2" type="ORF">ENL71_03735</name>
</gene>
<dbReference type="EMBL" id="DRUZ01000044">
    <property type="protein sequence ID" value="HHS01633.1"/>
    <property type="molecule type" value="Genomic_DNA"/>
</dbReference>
<evidence type="ECO:0000256" key="1">
    <source>
        <dbReference type="SAM" id="Phobius"/>
    </source>
</evidence>
<keyword evidence="1" id="KW-0812">Transmembrane</keyword>
<sequence length="184" mass="20787">MADLSKIKNLLENVTKNKDLIIFLGVCGIFLLVVSSNFSTSSKQKSVTIKQQEIQEDGQQYEQLIEKKLEGILKEIDPTRDVSVMITFDDCYEYVLATETRENRRSEKQNQNTTISEEEIDSKVVVLQQQGESKPFVVKRIYPKVRGVAIVSKGARDKRVYIGLVKAASTVLGITPDKVEVFVK</sequence>
<organism evidence="2">
    <name type="scientific">Caldicellulosiruptor owensensis</name>
    <dbReference type="NCBI Taxonomy" id="55205"/>
    <lineage>
        <taxon>Bacteria</taxon>
        <taxon>Bacillati</taxon>
        <taxon>Bacillota</taxon>
        <taxon>Bacillota incertae sedis</taxon>
        <taxon>Caldicellulosiruptorales</taxon>
        <taxon>Caldicellulosiruptoraceae</taxon>
        <taxon>Caldicellulosiruptor</taxon>
    </lineage>
</organism>
<dbReference type="AlphaFoldDB" id="A0A7C5Z1A9"/>
<comment type="caution">
    <text evidence="2">The sequence shown here is derived from an EMBL/GenBank/DDBJ whole genome shotgun (WGS) entry which is preliminary data.</text>
</comment>
<keyword evidence="1" id="KW-1133">Transmembrane helix</keyword>
<protein>
    <recommendedName>
        <fullName evidence="3">Stage III sporulation protein AG</fullName>
    </recommendedName>
</protein>
<reference evidence="2" key="1">
    <citation type="journal article" date="2020" name="mSystems">
        <title>Genome- and Community-Level Interaction Insights into Carbon Utilization and Element Cycling Functions of Hydrothermarchaeota in Hydrothermal Sediment.</title>
        <authorList>
            <person name="Zhou Z."/>
            <person name="Liu Y."/>
            <person name="Xu W."/>
            <person name="Pan J."/>
            <person name="Luo Z.H."/>
            <person name="Li M."/>
        </authorList>
    </citation>
    <scope>NUCLEOTIDE SEQUENCE [LARGE SCALE GENOMIC DNA]</scope>
    <source>
        <strain evidence="2">SpSt-102</strain>
    </source>
</reference>
<evidence type="ECO:0008006" key="3">
    <source>
        <dbReference type="Google" id="ProtNLM"/>
    </source>
</evidence>
<proteinExistence type="predicted"/>
<name>A0A7C5Z1A9_9FIRM</name>
<feature type="transmembrane region" description="Helical" evidence="1">
    <location>
        <begin position="20"/>
        <end position="40"/>
    </location>
</feature>
<accession>A0A7C5Z1A9</accession>
<evidence type="ECO:0000313" key="2">
    <source>
        <dbReference type="EMBL" id="HHS01633.1"/>
    </source>
</evidence>
<keyword evidence="1" id="KW-0472">Membrane</keyword>